<dbReference type="Proteomes" id="UP000515163">
    <property type="component" value="Unplaced"/>
</dbReference>
<protein>
    <submittedName>
        <fullName evidence="10">Stimulated by retinoic acid gene 6 protein-like</fullName>
    </submittedName>
</protein>
<accession>A0A6P8H974</accession>
<feature type="transmembrane region" description="Helical" evidence="8">
    <location>
        <begin position="414"/>
        <end position="438"/>
    </location>
</feature>
<gene>
    <name evidence="10" type="primary">LOC116290131</name>
</gene>
<feature type="transmembrane region" description="Helical" evidence="8">
    <location>
        <begin position="288"/>
        <end position="312"/>
    </location>
</feature>
<evidence type="ECO:0000256" key="7">
    <source>
        <dbReference type="ARBA" id="ARBA00023170"/>
    </source>
</evidence>
<organism evidence="9 10">
    <name type="scientific">Actinia tenebrosa</name>
    <name type="common">Australian red waratah sea anemone</name>
    <dbReference type="NCBI Taxonomy" id="6105"/>
    <lineage>
        <taxon>Eukaryota</taxon>
        <taxon>Metazoa</taxon>
        <taxon>Cnidaria</taxon>
        <taxon>Anthozoa</taxon>
        <taxon>Hexacorallia</taxon>
        <taxon>Actiniaria</taxon>
        <taxon>Actiniidae</taxon>
        <taxon>Actinia</taxon>
    </lineage>
</organism>
<evidence type="ECO:0000313" key="9">
    <source>
        <dbReference type="Proteomes" id="UP000515163"/>
    </source>
</evidence>
<sequence>MIPNNRSKGFHYAAISTCLFDKSVYDVYCIVPAFIIITILAFLNKRVRIKPKSCDGRPGLVLPCCFVRDSNSNRLAFAVAFGAIEVSCYKLFTEITGYSFLSLSSDPVIKLGRGPWGKELTLVVWVLLYGWINFPIFACLMTDHLLVGALFGFLYTLMKFTVALVLIFSCPNAFARLITKTGEGRAYEQSVLYTRLPDLLCHLFLLIHFWLVLTKVLRRKVRGAPAEDSTATVAKRHDYIHVDLLLGDKLNDSSNIPHNWYIRLKDKIYKPRPGMELFLLKTKIHELVCLKICTVVGCFLMTVSWTILMSIISKIIVQFRRRLAHTGVRSTNDYVFSIFLLVYEVVEESLYLAVFFTCALSVLLMLHFMKCHREDILMSYKVKRDLGNSPSRLVIRSISYPGYQIAYIGWGYNLVLVNLIFVIFFIGFCVKFLNWAYFWDLMQHILPLVVLSMCVWFFQYLMGRLVFRDRRFPDKTININNHRLYCIMSYFFFFFNIWVGYISSTLRMVGSTFLESVFFARIDRTPLMLGYHNWDQGKIIYGQ</sequence>
<evidence type="ECO:0000256" key="1">
    <source>
        <dbReference type="ARBA" id="ARBA00004651"/>
    </source>
</evidence>
<feature type="transmembrane region" description="Helical" evidence="8">
    <location>
        <begin position="195"/>
        <end position="213"/>
    </location>
</feature>
<dbReference type="RefSeq" id="XP_031552984.1">
    <property type="nucleotide sequence ID" value="XM_031697124.1"/>
</dbReference>
<dbReference type="GO" id="GO:0034632">
    <property type="term" value="F:retinol transmembrane transporter activity"/>
    <property type="evidence" value="ECO:0007669"/>
    <property type="project" value="InterPro"/>
</dbReference>
<feature type="transmembrane region" description="Helical" evidence="8">
    <location>
        <begin position="484"/>
        <end position="503"/>
    </location>
</feature>
<dbReference type="Pfam" id="PF14752">
    <property type="entry name" value="RBP_receptor"/>
    <property type="match status" value="1"/>
</dbReference>
<feature type="transmembrane region" description="Helical" evidence="8">
    <location>
        <begin position="25"/>
        <end position="43"/>
    </location>
</feature>
<evidence type="ECO:0000256" key="2">
    <source>
        <dbReference type="ARBA" id="ARBA00022448"/>
    </source>
</evidence>
<evidence type="ECO:0000256" key="5">
    <source>
        <dbReference type="ARBA" id="ARBA00022989"/>
    </source>
</evidence>
<name>A0A6P8H974_ACTTE</name>
<feature type="transmembrane region" description="Helical" evidence="8">
    <location>
        <begin position="75"/>
        <end position="100"/>
    </location>
</feature>
<feature type="transmembrane region" description="Helical" evidence="8">
    <location>
        <begin position="350"/>
        <end position="369"/>
    </location>
</feature>
<dbReference type="GeneID" id="116290131"/>
<keyword evidence="5 8" id="KW-1133">Transmembrane helix</keyword>
<evidence type="ECO:0000256" key="8">
    <source>
        <dbReference type="SAM" id="Phobius"/>
    </source>
</evidence>
<evidence type="ECO:0000313" key="10">
    <source>
        <dbReference type="RefSeq" id="XP_031552984.1"/>
    </source>
</evidence>
<keyword evidence="6 8" id="KW-0472">Membrane</keyword>
<dbReference type="PANTHER" id="PTHR21444">
    <property type="entry name" value="COILED-COIL DOMAIN-CONTAINING PROTEIN 180"/>
    <property type="match status" value="1"/>
</dbReference>
<dbReference type="AlphaFoldDB" id="A0A6P8H974"/>
<dbReference type="GO" id="GO:0005886">
    <property type="term" value="C:plasma membrane"/>
    <property type="evidence" value="ECO:0007669"/>
    <property type="project" value="UniProtKB-SubCell"/>
</dbReference>
<comment type="subcellular location">
    <subcellularLocation>
        <location evidence="1">Cell membrane</location>
        <topology evidence="1">Multi-pass membrane protein</topology>
    </subcellularLocation>
</comment>
<proteinExistence type="predicted"/>
<keyword evidence="2" id="KW-0813">Transport</keyword>
<feature type="transmembrane region" description="Helical" evidence="8">
    <location>
        <begin position="153"/>
        <end position="175"/>
    </location>
</feature>
<keyword evidence="3" id="KW-1003">Cell membrane</keyword>
<evidence type="ECO:0000256" key="6">
    <source>
        <dbReference type="ARBA" id="ARBA00023136"/>
    </source>
</evidence>
<feature type="transmembrane region" description="Helical" evidence="8">
    <location>
        <begin position="120"/>
        <end position="141"/>
    </location>
</feature>
<evidence type="ECO:0000256" key="3">
    <source>
        <dbReference type="ARBA" id="ARBA00022475"/>
    </source>
</evidence>
<dbReference type="InParanoid" id="A0A6P8H974"/>
<keyword evidence="9" id="KW-1185">Reference proteome</keyword>
<dbReference type="GO" id="GO:0038023">
    <property type="term" value="F:signaling receptor activity"/>
    <property type="evidence" value="ECO:0007669"/>
    <property type="project" value="InterPro"/>
</dbReference>
<keyword evidence="7" id="KW-0675">Receptor</keyword>
<dbReference type="PANTHER" id="PTHR21444:SF15">
    <property type="entry name" value="RECEPTOR FOR RETINOL UPTAKE STRA6"/>
    <property type="match status" value="1"/>
</dbReference>
<dbReference type="GO" id="GO:0071939">
    <property type="term" value="P:vitamin A import into cell"/>
    <property type="evidence" value="ECO:0007669"/>
    <property type="project" value="TreeGrafter"/>
</dbReference>
<feature type="transmembrane region" description="Helical" evidence="8">
    <location>
        <begin position="444"/>
        <end position="463"/>
    </location>
</feature>
<dbReference type="OrthoDB" id="2376984at2759"/>
<evidence type="ECO:0000256" key="4">
    <source>
        <dbReference type="ARBA" id="ARBA00022692"/>
    </source>
</evidence>
<dbReference type="KEGG" id="aten:116290131"/>
<reference evidence="10" key="1">
    <citation type="submission" date="2025-08" db="UniProtKB">
        <authorList>
            <consortium name="RefSeq"/>
        </authorList>
    </citation>
    <scope>IDENTIFICATION</scope>
    <source>
        <tissue evidence="10">Tentacle</tissue>
    </source>
</reference>
<keyword evidence="4 8" id="KW-0812">Transmembrane</keyword>
<dbReference type="InterPro" id="IPR026612">
    <property type="entry name" value="STRA6-like"/>
</dbReference>